<reference evidence="5 6" key="1">
    <citation type="submission" date="2020-07" db="EMBL/GenBank/DDBJ databases">
        <title>Complete genome sequence of Chitinibacter sp. 2T18.</title>
        <authorList>
            <person name="Bae J.-W."/>
            <person name="Choi J.-W."/>
        </authorList>
    </citation>
    <scope>NUCLEOTIDE SEQUENCE [LARGE SCALE GENOMIC DNA]</scope>
    <source>
        <strain evidence="5 6">2T18</strain>
    </source>
</reference>
<dbReference type="InterPro" id="IPR006530">
    <property type="entry name" value="YD"/>
</dbReference>
<dbReference type="Proteomes" id="UP000509597">
    <property type="component" value="Chromosome"/>
</dbReference>
<dbReference type="PANTHER" id="PTHR32305:SF17">
    <property type="entry name" value="TRNA NUCLEASE WAPA"/>
    <property type="match status" value="1"/>
</dbReference>
<dbReference type="InterPro" id="IPR050708">
    <property type="entry name" value="T6SS_VgrG/RHS"/>
</dbReference>
<dbReference type="Gene3D" id="2.180.10.10">
    <property type="entry name" value="RHS repeat-associated core"/>
    <property type="match status" value="3"/>
</dbReference>
<feature type="region of interest" description="Disordered" evidence="3">
    <location>
        <begin position="1526"/>
        <end position="1546"/>
    </location>
</feature>
<gene>
    <name evidence="5" type="ORF">HQ393_15670</name>
</gene>
<sequence length="1710" mass="187533">MSKSVLFCVLSFFLNIAHGEAVVSGAGLPLKNINLEDNLPIKRNEAPDAHFEQIDPFSGSMRINIPILSWSGNGKLPIGLSWNYRQGAAESRGVFVPRVRINGQNENLCGIPAQHARTEGIYQYDSLLPVLEMPDGSTFELHAKDWTFQSFISINQWKLTCSGPNSAVLESPAGLTYRLDQKHAGKLYKTDYLPNYFTQCQIGNINTCAEYGKTDSSVLFFSPSQIKGPNTESLSLEYLSGKIAKITATDGRVVQLGYSGGNLINIRAGERIWQFSGNSSTDLLVINEPDVLITNPDGSSWKIGFYQAERIPALKPLDMFVGLPNRITTPQGGVINYEYGWQPYDLNAFANLNSPACLRVDASPADKEQCKGIIKNAIVGNALVSQAAVWKKTTSDGGVWVYSTFAPAANLFINRSATTPLDVRKVLRPDGSTEVTSYMNADDVVSCTTDRWKIGLQKKSEILDSQGRLTQSTEFAWSPLKISSFGHHFISLETNEGLSCIGQQVNIPLQDRVTINRQGAQYTEQSTFDVYARPVSVTTTGDGVSRNTTYAYYMPPSAWRLDRIQSETISADVGQPAVSAIARSFDIYGNLLLENKNGVVTEFDNFPNGELRSVKDPRGLVTTFDNYYRGVPLIETKQVATGQETLSCLANVSNATINRTVDDFGNITSVKNPRGNVTVYRYDNMDRVVTVTPPSGNPTNIQWSPTSRTATRGSMTQYESWDGFGRSNQKILNGFATTSIIDSLGRKTYESYPGTPNQGDTFSYDTLGRITKIVHADGTSRSYSYSGSEVTEIEERGVKTTFQYRAIGNPDKKELIRVSPALVSETAVIERDLLGKVRKVTQNNVSRTWVYDSKHYLVQRTDPELGTTTFVNDLAGNVVIKQVNQLPATSYTYDGNNKVKTISVADQSMETACLSYDENANLIAQKTNTINRAWAYDANNNLSNETLTAAGNSYTLQYAYDANDQRASITYPTGQKIDLYPDAFGRPTGLGSYVTGLKYNPRHQVLEYRNANGRINQFDFGVRGWPTLQKLVPANSQIPQAPVSPTPPAPFTQSPPVAPTAPAQPGYAEPGATMSADTACRALYREPLLSDFNGLSGASDRYKAAYATWQSQMASCTTSWNQRGTFWSDGQAGCRAIYPPPLSTQYVRPEQYQSALSTWTTTKLNPCLADWQPKATAWNTYRSQVATYNQQYQSYQSNLAAYNQAQQQYQQSVASYNQAKAKYDQDLIAYNNAVIAARVLVDTRYGFDAVGNLITVTDSVYPNWDRSNSYDEVDRLLVSDGPWGKGDIYYDGNGNITKQSFGDYRLEYGYEPNQKLKTVTGNKSYSLTYDGWGNLSSRGDGQTYQYDAAGNLRWVNKGSASQIAYTYDGAGTRVLSVGNGQNKLEFTGLDGLLYFDKDLSTGASSNHLYLGRQKLVDADSNGTTTYYHNDAVGSPIAATDASGSLLWRASYKPFGDKATDGSPSKNQQWFTGKPHEEAIGLTYFGARWYDPLLGRFAAIDPVDWNVSNPIHSFNRYAYANNNPFKFVDPDGRQPEGNGPENEGAKIAGRSVSSGALMDMMSLGVSPSKISKAPGFGEQMDALGPSGQFSSGLANVASRLGSIANSLKGRTEGISVSEALDAAANFLGLGSIRTINKPTGVQMINSFTDEKGNSITLRAGFDINPSNKHVQELGPHLNLQTQINSVVQGKNSLLADPHIAINPSTIIKGDY</sequence>
<dbReference type="EMBL" id="CP058627">
    <property type="protein sequence ID" value="QLG89569.1"/>
    <property type="molecule type" value="Genomic_DNA"/>
</dbReference>
<dbReference type="InterPro" id="IPR031325">
    <property type="entry name" value="RHS_repeat"/>
</dbReference>
<name>A0A7H9BM68_9NEIS</name>
<dbReference type="Pfam" id="PF25023">
    <property type="entry name" value="TEN_YD-shell"/>
    <property type="match status" value="1"/>
</dbReference>
<accession>A0A7H9BM68</accession>
<dbReference type="Pfam" id="PF05593">
    <property type="entry name" value="RHS_repeat"/>
    <property type="match status" value="2"/>
</dbReference>
<dbReference type="NCBIfam" id="TIGR01643">
    <property type="entry name" value="YD_repeat_2x"/>
    <property type="match status" value="1"/>
</dbReference>
<evidence type="ECO:0000313" key="5">
    <source>
        <dbReference type="EMBL" id="QLG89569.1"/>
    </source>
</evidence>
<keyword evidence="2" id="KW-0175">Coiled coil</keyword>
<protein>
    <submittedName>
        <fullName evidence="5">RHS domain-containing protein</fullName>
    </submittedName>
</protein>
<evidence type="ECO:0000256" key="2">
    <source>
        <dbReference type="SAM" id="Coils"/>
    </source>
</evidence>
<dbReference type="NCBIfam" id="TIGR03696">
    <property type="entry name" value="Rhs_assc_core"/>
    <property type="match status" value="1"/>
</dbReference>
<proteinExistence type="predicted"/>
<feature type="coiled-coil region" evidence="2">
    <location>
        <begin position="1185"/>
        <end position="1222"/>
    </location>
</feature>
<evidence type="ECO:0000313" key="6">
    <source>
        <dbReference type="Proteomes" id="UP000509597"/>
    </source>
</evidence>
<dbReference type="KEGG" id="chiz:HQ393_15670"/>
<keyword evidence="1" id="KW-0677">Repeat</keyword>
<dbReference type="RefSeq" id="WP_179356403.1">
    <property type="nucleotide sequence ID" value="NZ_CP058627.1"/>
</dbReference>
<feature type="domain" description="Teneurin-like YD-shell" evidence="4">
    <location>
        <begin position="1236"/>
        <end position="1523"/>
    </location>
</feature>
<organism evidence="5 6">
    <name type="scientific">Chitinibacter bivalviorum</name>
    <dbReference type="NCBI Taxonomy" id="2739434"/>
    <lineage>
        <taxon>Bacteria</taxon>
        <taxon>Pseudomonadati</taxon>
        <taxon>Pseudomonadota</taxon>
        <taxon>Betaproteobacteria</taxon>
        <taxon>Neisseriales</taxon>
        <taxon>Chitinibacteraceae</taxon>
        <taxon>Chitinibacter</taxon>
    </lineage>
</organism>
<feature type="region of interest" description="Disordered" evidence="3">
    <location>
        <begin position="1037"/>
        <end position="1069"/>
    </location>
</feature>
<keyword evidence="6" id="KW-1185">Reference proteome</keyword>
<evidence type="ECO:0000256" key="1">
    <source>
        <dbReference type="ARBA" id="ARBA00022737"/>
    </source>
</evidence>
<dbReference type="InterPro" id="IPR056823">
    <property type="entry name" value="TEN-like_YD-shell"/>
</dbReference>
<evidence type="ECO:0000259" key="4">
    <source>
        <dbReference type="Pfam" id="PF25023"/>
    </source>
</evidence>
<evidence type="ECO:0000256" key="3">
    <source>
        <dbReference type="SAM" id="MobiDB-lite"/>
    </source>
</evidence>
<dbReference type="InterPro" id="IPR022385">
    <property type="entry name" value="Rhs_assc_core"/>
</dbReference>
<dbReference type="PANTHER" id="PTHR32305">
    <property type="match status" value="1"/>
</dbReference>